<dbReference type="SUPFAM" id="SSF53807">
    <property type="entry name" value="Helical backbone' metal receptor"/>
    <property type="match status" value="1"/>
</dbReference>
<dbReference type="EMBL" id="JACJIA010000005">
    <property type="protein sequence ID" value="MBA8952643.1"/>
    <property type="molecule type" value="Genomic_DNA"/>
</dbReference>
<feature type="domain" description="Fe/B12 periplasmic-binding" evidence="3">
    <location>
        <begin position="53"/>
        <end position="335"/>
    </location>
</feature>
<dbReference type="PANTHER" id="PTHR30535:SF7">
    <property type="entry name" value="IRON(III) DICITRATE-BINDING PROTEIN"/>
    <property type="match status" value="1"/>
</dbReference>
<dbReference type="PANTHER" id="PTHR30535">
    <property type="entry name" value="VITAMIN B12-BINDING PROTEIN"/>
    <property type="match status" value="1"/>
</dbReference>
<reference evidence="4 5" key="1">
    <citation type="submission" date="2020-08" db="EMBL/GenBank/DDBJ databases">
        <title>Genomic Encyclopedia of Type Strains, Phase IV (KMG-IV): sequencing the most valuable type-strain genomes for metagenomic binning, comparative biology and taxonomic classification.</title>
        <authorList>
            <person name="Goeker M."/>
        </authorList>
    </citation>
    <scope>NUCLEOTIDE SEQUENCE [LARGE SCALE GENOMIC DNA]</scope>
    <source>
        <strain evidence="4 5">DSM 44197</strain>
    </source>
</reference>
<name>A0A7W3LQZ2_ACTNM</name>
<feature type="chain" id="PRO_5031394306" evidence="2">
    <location>
        <begin position="22"/>
        <end position="335"/>
    </location>
</feature>
<comment type="caution">
    <text evidence="4">The sequence shown here is derived from an EMBL/GenBank/DDBJ whole genome shotgun (WGS) entry which is preliminary data.</text>
</comment>
<dbReference type="InterPro" id="IPR002491">
    <property type="entry name" value="ABC_transptr_periplasmic_BD"/>
</dbReference>
<dbReference type="PROSITE" id="PS51257">
    <property type="entry name" value="PROKAR_LIPOPROTEIN"/>
    <property type="match status" value="1"/>
</dbReference>
<feature type="signal peptide" evidence="2">
    <location>
        <begin position="1"/>
        <end position="21"/>
    </location>
</feature>
<dbReference type="Gene3D" id="3.40.50.1980">
    <property type="entry name" value="Nitrogenase molybdenum iron protein domain"/>
    <property type="match status" value="2"/>
</dbReference>
<dbReference type="Proteomes" id="UP000572680">
    <property type="component" value="Unassembled WGS sequence"/>
</dbReference>
<comment type="similarity">
    <text evidence="1">Belongs to the bacterial solute-binding protein 8 family.</text>
</comment>
<evidence type="ECO:0000259" key="3">
    <source>
        <dbReference type="PROSITE" id="PS50983"/>
    </source>
</evidence>
<dbReference type="RefSeq" id="WP_182844909.1">
    <property type="nucleotide sequence ID" value="NZ_BAAALP010000005.1"/>
</dbReference>
<organism evidence="4 5">
    <name type="scientific">Actinomadura namibiensis</name>
    <dbReference type="NCBI Taxonomy" id="182080"/>
    <lineage>
        <taxon>Bacteria</taxon>
        <taxon>Bacillati</taxon>
        <taxon>Actinomycetota</taxon>
        <taxon>Actinomycetes</taxon>
        <taxon>Streptosporangiales</taxon>
        <taxon>Thermomonosporaceae</taxon>
        <taxon>Actinomadura</taxon>
    </lineage>
</organism>
<proteinExistence type="inferred from homology"/>
<evidence type="ECO:0000313" key="4">
    <source>
        <dbReference type="EMBL" id="MBA8952643.1"/>
    </source>
</evidence>
<keyword evidence="5" id="KW-1185">Reference proteome</keyword>
<sequence>MSRRAAAGLLAATAVALSACASPAQKTSSGDASRTVSVQSCGQRLSFARTPGRAVALDQSATETLLALGLAGRMAGTAFLKADISPPYQADYRKVPVLSAKALTAEGLRNANPDVAVASFTSLFTKDRAGTREELHRLGLPTYVSAVDCPKDNTAGLTPFDLLFQDYQNYGRVFGVTDRATRLVAEQRKALDEAARLKGGLKGPVSVAYVYSVFNGTPYVAGKGGIPSEISRLTGVRNVFDDVGEQWPQVTWEAVAERRPDVIVLGDLTTQASPAGNTAAQKLATMRAHPTLSRLPAVRDDRTITVTAIEMDPGVRSVNVLRALVDGVRRFGHAR</sequence>
<dbReference type="PROSITE" id="PS50983">
    <property type="entry name" value="FE_B12_PBP"/>
    <property type="match status" value="1"/>
</dbReference>
<evidence type="ECO:0000256" key="1">
    <source>
        <dbReference type="ARBA" id="ARBA00008814"/>
    </source>
</evidence>
<keyword evidence="2" id="KW-0732">Signal</keyword>
<gene>
    <name evidence="4" type="ORF">HNR61_004289</name>
</gene>
<dbReference type="Pfam" id="PF01497">
    <property type="entry name" value="Peripla_BP_2"/>
    <property type="match status" value="1"/>
</dbReference>
<evidence type="ECO:0000256" key="2">
    <source>
        <dbReference type="SAM" id="SignalP"/>
    </source>
</evidence>
<evidence type="ECO:0000313" key="5">
    <source>
        <dbReference type="Proteomes" id="UP000572680"/>
    </source>
</evidence>
<accession>A0A7W3LQZ2</accession>
<protein>
    <submittedName>
        <fullName evidence="4">Iron complex transport system substrate-binding protein</fullName>
    </submittedName>
</protein>
<dbReference type="InterPro" id="IPR050902">
    <property type="entry name" value="ABC_Transporter_SBP"/>
</dbReference>
<dbReference type="AlphaFoldDB" id="A0A7W3LQZ2"/>